<dbReference type="GO" id="GO:0005737">
    <property type="term" value="C:cytoplasm"/>
    <property type="evidence" value="ECO:0007669"/>
    <property type="project" value="TreeGrafter"/>
</dbReference>
<evidence type="ECO:0008006" key="4">
    <source>
        <dbReference type="Google" id="ProtNLM"/>
    </source>
</evidence>
<evidence type="ECO:0000313" key="3">
    <source>
        <dbReference type="Proteomes" id="UP000829685"/>
    </source>
</evidence>
<dbReference type="EMBL" id="JAFIMR010000042">
    <property type="protein sequence ID" value="KAI1856773.1"/>
    <property type="molecule type" value="Genomic_DNA"/>
</dbReference>
<dbReference type="NCBIfam" id="TIGR00654">
    <property type="entry name" value="PhzF_family"/>
    <property type="match status" value="1"/>
</dbReference>
<accession>A0A9Q0AJG8</accession>
<gene>
    <name evidence="2" type="ORF">JX265_011414</name>
</gene>
<dbReference type="PANTHER" id="PTHR13774">
    <property type="entry name" value="PHENAZINE BIOSYNTHESIS PROTEIN"/>
    <property type="match status" value="1"/>
</dbReference>
<protein>
    <recommendedName>
        <fullName evidence="4">Phenazine biosynthesis protein</fullName>
    </recommendedName>
</protein>
<proteinExistence type="predicted"/>
<dbReference type="SUPFAM" id="SSF54506">
    <property type="entry name" value="Diaminopimelate epimerase-like"/>
    <property type="match status" value="1"/>
</dbReference>
<keyword evidence="3" id="KW-1185">Reference proteome</keyword>
<feature type="active site" evidence="1">
    <location>
        <position position="50"/>
    </location>
</feature>
<dbReference type="GO" id="GO:0016853">
    <property type="term" value="F:isomerase activity"/>
    <property type="evidence" value="ECO:0007669"/>
    <property type="project" value="TreeGrafter"/>
</dbReference>
<evidence type="ECO:0000313" key="2">
    <source>
        <dbReference type="EMBL" id="KAI1856773.1"/>
    </source>
</evidence>
<sequence length="320" mass="35432">MQLQFTTLDVFTRKRLEGNPLAVVQVPRSLQNHLSQAQKQKITLEFNLSETVFMHQPADEAPQEVVIDIFTLEQELPFAGHPTIGSAVLAKSRLYPSIDRFITKAGPIGLHAGSGDFIRAKIPHNVHIHAKTLGQVIPAEQHNSYVGLSHFNSTIREAELQAPVVNIVKGMTFILVKLPSLEHLRQVQLLRLDLKGLPTPLLDPEWSPSFTSRYYYVENGEVNDKGDQVRSIRTRMVELGFEDPATGSAASTLAAYLTIAEKTKDAKFLIIQGVEMGRRSDIHVQTTADLDESGEVKINDVWLGGGAVVVQQGTIEIDDE</sequence>
<dbReference type="Pfam" id="PF02567">
    <property type="entry name" value="PhzC-PhzF"/>
    <property type="match status" value="1"/>
</dbReference>
<dbReference type="AlphaFoldDB" id="A0A9Q0AJG8"/>
<dbReference type="InterPro" id="IPR003719">
    <property type="entry name" value="Phenazine_PhzF-like"/>
</dbReference>
<name>A0A9Q0AJG8_9PEZI</name>
<dbReference type="PANTHER" id="PTHR13774:SF32">
    <property type="entry name" value="ANTISENSE-ENHANCING SEQUENCE 1"/>
    <property type="match status" value="1"/>
</dbReference>
<organism evidence="2 3">
    <name type="scientific">Neoarthrinium moseri</name>
    <dbReference type="NCBI Taxonomy" id="1658444"/>
    <lineage>
        <taxon>Eukaryota</taxon>
        <taxon>Fungi</taxon>
        <taxon>Dikarya</taxon>
        <taxon>Ascomycota</taxon>
        <taxon>Pezizomycotina</taxon>
        <taxon>Sordariomycetes</taxon>
        <taxon>Xylariomycetidae</taxon>
        <taxon>Amphisphaeriales</taxon>
        <taxon>Apiosporaceae</taxon>
        <taxon>Neoarthrinium</taxon>
    </lineage>
</organism>
<evidence type="ECO:0000256" key="1">
    <source>
        <dbReference type="PIRSR" id="PIRSR016184-1"/>
    </source>
</evidence>
<reference evidence="2" key="1">
    <citation type="submission" date="2021-03" db="EMBL/GenBank/DDBJ databases">
        <title>Revisited historic fungal species revealed as producer of novel bioactive compounds through whole genome sequencing and comparative genomics.</title>
        <authorList>
            <person name="Vignolle G.A."/>
            <person name="Hochenegger N."/>
            <person name="Mach R.L."/>
            <person name="Mach-Aigner A.R."/>
            <person name="Javad Rahimi M."/>
            <person name="Salim K.A."/>
            <person name="Chan C.M."/>
            <person name="Lim L.B.L."/>
            <person name="Cai F."/>
            <person name="Druzhinina I.S."/>
            <person name="U'Ren J.M."/>
            <person name="Derntl C."/>
        </authorList>
    </citation>
    <scope>NUCLEOTIDE SEQUENCE</scope>
    <source>
        <strain evidence="2">TUCIM 5799</strain>
    </source>
</reference>
<dbReference type="PIRSF" id="PIRSF016184">
    <property type="entry name" value="PhzC_PhzF"/>
    <property type="match status" value="1"/>
</dbReference>
<dbReference type="Gene3D" id="3.10.310.10">
    <property type="entry name" value="Diaminopimelate Epimerase, Chain A, domain 1"/>
    <property type="match status" value="2"/>
</dbReference>
<comment type="caution">
    <text evidence="2">The sequence shown here is derived from an EMBL/GenBank/DDBJ whole genome shotgun (WGS) entry which is preliminary data.</text>
</comment>
<dbReference type="Proteomes" id="UP000829685">
    <property type="component" value="Unassembled WGS sequence"/>
</dbReference>